<organism evidence="2 3">
    <name type="scientific">Pseudonocardia humida</name>
    <dbReference type="NCBI Taxonomy" id="2800819"/>
    <lineage>
        <taxon>Bacteria</taxon>
        <taxon>Bacillati</taxon>
        <taxon>Actinomycetota</taxon>
        <taxon>Actinomycetes</taxon>
        <taxon>Pseudonocardiales</taxon>
        <taxon>Pseudonocardiaceae</taxon>
        <taxon>Pseudonocardia</taxon>
    </lineage>
</organism>
<dbReference type="EMBL" id="JAGSOV010000050">
    <property type="protein sequence ID" value="MCO1658087.1"/>
    <property type="molecule type" value="Genomic_DNA"/>
</dbReference>
<feature type="transmembrane region" description="Helical" evidence="1">
    <location>
        <begin position="269"/>
        <end position="292"/>
    </location>
</feature>
<keyword evidence="1" id="KW-0812">Transmembrane</keyword>
<feature type="transmembrane region" description="Helical" evidence="1">
    <location>
        <begin position="137"/>
        <end position="158"/>
    </location>
</feature>
<feature type="transmembrane region" description="Helical" evidence="1">
    <location>
        <begin position="329"/>
        <end position="346"/>
    </location>
</feature>
<feature type="transmembrane region" description="Helical" evidence="1">
    <location>
        <begin position="62"/>
        <end position="83"/>
    </location>
</feature>
<evidence type="ECO:0008006" key="4">
    <source>
        <dbReference type="Google" id="ProtNLM"/>
    </source>
</evidence>
<sequence length="641" mass="65606">MLALGGLAVLLVVLQGSGGFTVELLGADLLLAVAGFRVTHALLEAAVVEGRAPLRAWYGQQLGHRVALLAIVLGVVLLAAAAGRPEPAAQAGLDALAGLPGGGNWWLHAERTGLLDAHGLPRDWYADRPGTVDPLGVLWLVGLLVQLGLGWPLVLVPLRALLRVRTRRAALTRLLPALVALAYLAWLVGPLRTAGGAPVAELALGTHVRAAEFLLGAVAAVAAVGLHGRRIPAWVAPVLAVVGVGGLVALAVLATWYPVDWLRRGGPTGAAAGAALLLLAVQLPGHGPVAAALGRGLPLELGRVAYPLLLLHLPAFWLVQRGVPTVRPAALLLVGTALAWLVGLLLQDGLLRRWRARWRAYASVPLVVLAVLAVGAGGAGLFLRGTDVPPQLPGPPRADRPVVLVLGGSTGGDLAAALAAAGDAYAVRDATRPGCGLLPTGLPEPERARLSAWAQLPGPAQPPCAGWAARWRDEVAALRPVAVLLDLGSDAAPARVPASAPTPCRPGFRTFYRQLLDDAVRALGTGPDAAPVLLADARAGTGAARCFNALVAEAVATHPTLVPLDVEALVCPGGVCAEVIEFGHPSSDTAHLSTSERDEVGPWLAAAVRTELAPERAAARAEQAAGTCPAATDRGVDGAGC</sequence>
<protein>
    <recommendedName>
        <fullName evidence="4">Peptidoglycan/LPS O-acetylase OafA/YrhL</fullName>
    </recommendedName>
</protein>
<comment type="caution">
    <text evidence="2">The sequence shown here is derived from an EMBL/GenBank/DDBJ whole genome shotgun (WGS) entry which is preliminary data.</text>
</comment>
<name>A0ABT1A509_9PSEU</name>
<feature type="transmembrane region" description="Helical" evidence="1">
    <location>
        <begin position="358"/>
        <end position="383"/>
    </location>
</feature>
<feature type="transmembrane region" description="Helical" evidence="1">
    <location>
        <begin position="233"/>
        <end position="257"/>
    </location>
</feature>
<evidence type="ECO:0000313" key="3">
    <source>
        <dbReference type="Proteomes" id="UP001165283"/>
    </source>
</evidence>
<accession>A0ABT1A509</accession>
<gene>
    <name evidence="2" type="ORF">KDL28_23785</name>
</gene>
<dbReference type="RefSeq" id="WP_252441736.1">
    <property type="nucleotide sequence ID" value="NZ_JAGSOV010000050.1"/>
</dbReference>
<evidence type="ECO:0000313" key="2">
    <source>
        <dbReference type="EMBL" id="MCO1658087.1"/>
    </source>
</evidence>
<feature type="transmembrane region" description="Helical" evidence="1">
    <location>
        <begin position="170"/>
        <end position="188"/>
    </location>
</feature>
<feature type="transmembrane region" description="Helical" evidence="1">
    <location>
        <begin position="304"/>
        <end position="323"/>
    </location>
</feature>
<keyword evidence="3" id="KW-1185">Reference proteome</keyword>
<evidence type="ECO:0000256" key="1">
    <source>
        <dbReference type="SAM" id="Phobius"/>
    </source>
</evidence>
<keyword evidence="1" id="KW-0472">Membrane</keyword>
<dbReference type="Proteomes" id="UP001165283">
    <property type="component" value="Unassembled WGS sequence"/>
</dbReference>
<feature type="transmembrane region" description="Helical" evidence="1">
    <location>
        <begin position="208"/>
        <end position="226"/>
    </location>
</feature>
<keyword evidence="1" id="KW-1133">Transmembrane helix</keyword>
<proteinExistence type="predicted"/>
<reference evidence="2" key="1">
    <citation type="submission" date="2021-04" db="EMBL/GenBank/DDBJ databases">
        <title>Pseudonocardia sp. nov., isolated from sandy soil of mangrove forest.</title>
        <authorList>
            <person name="Zan Z."/>
            <person name="Huang R."/>
            <person name="Liu W."/>
        </authorList>
    </citation>
    <scope>NUCLEOTIDE SEQUENCE</scope>
    <source>
        <strain evidence="2">S2-4</strain>
    </source>
</reference>